<proteinExistence type="predicted"/>
<dbReference type="EMBL" id="KI678315">
    <property type="protein sequence ID" value="ETL99537.1"/>
    <property type="molecule type" value="Genomic_DNA"/>
</dbReference>
<name>W2LQ22_PHYNI</name>
<accession>W2LQ22</accession>
<reference evidence="1" key="1">
    <citation type="submission" date="2013-11" db="EMBL/GenBank/DDBJ databases">
        <title>The Genome Sequence of Phytophthora parasitica CHvinca01.</title>
        <authorList>
            <consortium name="The Broad Institute Genomics Platform"/>
            <person name="Russ C."/>
            <person name="Tyler B."/>
            <person name="Panabieres F."/>
            <person name="Shan W."/>
            <person name="Tripathy S."/>
            <person name="Grunwald N."/>
            <person name="Machado M."/>
            <person name="Johnson C.S."/>
            <person name="Arredondo F."/>
            <person name="Hong C."/>
            <person name="Coffey M."/>
            <person name="Young S.K."/>
            <person name="Zeng Q."/>
            <person name="Gargeya S."/>
            <person name="Fitzgerald M."/>
            <person name="Abouelleil A."/>
            <person name="Alvarado L."/>
            <person name="Chapman S.B."/>
            <person name="Gainer-Dewar J."/>
            <person name="Goldberg J."/>
            <person name="Griggs A."/>
            <person name="Gujja S."/>
            <person name="Hansen M."/>
            <person name="Howarth C."/>
            <person name="Imamovic A."/>
            <person name="Ireland A."/>
            <person name="Larimer J."/>
            <person name="McCowan C."/>
            <person name="Murphy C."/>
            <person name="Pearson M."/>
            <person name="Poon T.W."/>
            <person name="Priest M."/>
            <person name="Roberts A."/>
            <person name="Saif S."/>
            <person name="Shea T."/>
            <person name="Sykes S."/>
            <person name="Wortman J."/>
            <person name="Nusbaum C."/>
            <person name="Birren B."/>
        </authorList>
    </citation>
    <scope>NUCLEOTIDE SEQUENCE [LARGE SCALE GENOMIC DNA]</scope>
    <source>
        <strain evidence="1">CHvinca01</strain>
    </source>
</reference>
<protein>
    <submittedName>
        <fullName evidence="1">Uncharacterized protein</fullName>
    </submittedName>
</protein>
<dbReference type="Proteomes" id="UP000054423">
    <property type="component" value="Unassembled WGS sequence"/>
</dbReference>
<gene>
    <name evidence="1" type="ORF">L917_03631</name>
</gene>
<evidence type="ECO:0000313" key="1">
    <source>
        <dbReference type="EMBL" id="ETL99537.1"/>
    </source>
</evidence>
<dbReference type="AlphaFoldDB" id="W2LQ22"/>
<feature type="non-terminal residue" evidence="1">
    <location>
        <position position="70"/>
    </location>
</feature>
<sequence>MAEVSLQIAMLREDRGANEDIVPGSMTATKAKRKKAFRFLPSSDVVLLKEVVKHTPWSAGHDETQVAWKK</sequence>
<organism evidence="1">
    <name type="scientific">Phytophthora nicotianae</name>
    <name type="common">Potato buckeye rot agent</name>
    <name type="synonym">Phytophthora parasitica</name>
    <dbReference type="NCBI Taxonomy" id="4792"/>
    <lineage>
        <taxon>Eukaryota</taxon>
        <taxon>Sar</taxon>
        <taxon>Stramenopiles</taxon>
        <taxon>Oomycota</taxon>
        <taxon>Peronosporomycetes</taxon>
        <taxon>Peronosporales</taxon>
        <taxon>Peronosporaceae</taxon>
        <taxon>Phytophthora</taxon>
    </lineage>
</organism>